<comment type="caution">
    <text evidence="2">The sequence shown here is derived from an EMBL/GenBank/DDBJ whole genome shotgun (WGS) entry which is preliminary data.</text>
</comment>
<evidence type="ECO:0000313" key="3">
    <source>
        <dbReference type="Proteomes" id="UP001302274"/>
    </source>
</evidence>
<sequence>MKKTLLTACLTLTATLNAYAHIGPLQTDKHQDCELFESFKKKKKEEKIVIVDPNKTEEKFKRITTRVAALYSGTIRERNENIEFKIVHDWKSDVVNAYAQKGLFVWEVNFTGGLYREKNVTDDGLALAACHEVGHLIGGAPYKNGTSGQISIEGQADFWASAVCIKRYFKEFPETVYMQEGYPKYACDIQYYGDEEATNICYRSFLAGEGMAKMLAKAGATEAPDLESPTRAELSYTAQLHPEAQCRLDTYAQGALCELDDTSFNFDEKTDKSKLTTDFLCNDRSNGVETKVEKRPKCWFNEKTNNIYGFTDTKVVSQKFRTLAKNQPITILYFNHLPGEYKIRLIPMDKVTKESIVIANPEYIVNLTASSDTKNEFAYSFTKKTNAKLKILVEVTYQGQVISAKDDILEIKAKSFLAF</sequence>
<feature type="chain" id="PRO_5045568644" evidence="1">
    <location>
        <begin position="21"/>
        <end position="419"/>
    </location>
</feature>
<name>A0ABU5W0A2_9BACT</name>
<protein>
    <submittedName>
        <fullName evidence="2">Uncharacterized protein</fullName>
    </submittedName>
</protein>
<keyword evidence="3" id="KW-1185">Reference proteome</keyword>
<dbReference type="EMBL" id="JAYGJQ010000004">
    <property type="protein sequence ID" value="MEA9358647.1"/>
    <property type="molecule type" value="Genomic_DNA"/>
</dbReference>
<feature type="signal peptide" evidence="1">
    <location>
        <begin position="1"/>
        <end position="20"/>
    </location>
</feature>
<proteinExistence type="predicted"/>
<evidence type="ECO:0000313" key="2">
    <source>
        <dbReference type="EMBL" id="MEA9358647.1"/>
    </source>
</evidence>
<dbReference type="Proteomes" id="UP001302274">
    <property type="component" value="Unassembled WGS sequence"/>
</dbReference>
<organism evidence="2 3">
    <name type="scientific">Bacteriovorax antarcticus</name>
    <dbReference type="NCBI Taxonomy" id="3088717"/>
    <lineage>
        <taxon>Bacteria</taxon>
        <taxon>Pseudomonadati</taxon>
        <taxon>Bdellovibrionota</taxon>
        <taxon>Bacteriovoracia</taxon>
        <taxon>Bacteriovoracales</taxon>
        <taxon>Bacteriovoracaceae</taxon>
        <taxon>Bacteriovorax</taxon>
    </lineage>
</organism>
<accession>A0ABU5W0A2</accession>
<reference evidence="2 3" key="1">
    <citation type="submission" date="2023-11" db="EMBL/GenBank/DDBJ databases">
        <title>A Novel Polar Bacteriovorax (B. antarcticus) Isolated from the Biocrust in Antarctica.</title>
        <authorList>
            <person name="Mun W."/>
            <person name="Choi S.Y."/>
            <person name="Mitchell R.J."/>
        </authorList>
    </citation>
    <scope>NUCLEOTIDE SEQUENCE [LARGE SCALE GENOMIC DNA]</scope>
    <source>
        <strain evidence="2 3">PP10</strain>
    </source>
</reference>
<keyword evidence="1" id="KW-0732">Signal</keyword>
<gene>
    <name evidence="2" type="ORF">SHI21_20585</name>
</gene>
<dbReference type="RefSeq" id="WP_323579152.1">
    <property type="nucleotide sequence ID" value="NZ_JAYGJQ010000004.1"/>
</dbReference>
<evidence type="ECO:0000256" key="1">
    <source>
        <dbReference type="SAM" id="SignalP"/>
    </source>
</evidence>